<proteinExistence type="inferred from homology"/>
<feature type="region of interest" description="Disordered" evidence="3">
    <location>
        <begin position="1"/>
        <end position="32"/>
    </location>
</feature>
<dbReference type="WBParaSite" id="nRc.2.0.1.t34625-RA">
    <property type="protein sequence ID" value="nRc.2.0.1.t34625-RA"/>
    <property type="gene ID" value="nRc.2.0.1.g34625"/>
</dbReference>
<keyword evidence="4" id="KW-1185">Reference proteome</keyword>
<evidence type="ECO:0000313" key="5">
    <source>
        <dbReference type="WBParaSite" id="nRc.2.0.1.t34625-RA"/>
    </source>
</evidence>
<evidence type="ECO:0000256" key="2">
    <source>
        <dbReference type="ARBA" id="ARBA00022790"/>
    </source>
</evidence>
<dbReference type="Pfam" id="PF15004">
    <property type="entry name" value="MYEOV2"/>
    <property type="match status" value="1"/>
</dbReference>
<reference evidence="5" key="1">
    <citation type="submission" date="2022-11" db="UniProtKB">
        <authorList>
            <consortium name="WormBaseParasite"/>
        </authorList>
    </citation>
    <scope>IDENTIFICATION</scope>
</reference>
<sequence length="65" mass="7392">MTAQLNSSPRMRYYNDDPYSESTMDLDEANAQSSSLILDVASNDKSIHNDFFNDFGDLFDDDDSE</sequence>
<dbReference type="PANTHER" id="PTHR28562">
    <property type="entry name" value="COP9 SIGNALOSOME COMPLEX SUBUNIT 9"/>
    <property type="match status" value="1"/>
</dbReference>
<accession>A0A915K8X0</accession>
<dbReference type="InterPro" id="IPR029391">
    <property type="entry name" value="CSN9_metazoa"/>
</dbReference>
<organism evidence="4 5">
    <name type="scientific">Romanomermis culicivorax</name>
    <name type="common">Nematode worm</name>
    <dbReference type="NCBI Taxonomy" id="13658"/>
    <lineage>
        <taxon>Eukaryota</taxon>
        <taxon>Metazoa</taxon>
        <taxon>Ecdysozoa</taxon>
        <taxon>Nematoda</taxon>
        <taxon>Enoplea</taxon>
        <taxon>Dorylaimia</taxon>
        <taxon>Mermithida</taxon>
        <taxon>Mermithoidea</taxon>
        <taxon>Mermithidae</taxon>
        <taxon>Romanomermis</taxon>
    </lineage>
</organism>
<evidence type="ECO:0000256" key="3">
    <source>
        <dbReference type="SAM" id="MobiDB-lite"/>
    </source>
</evidence>
<dbReference type="Proteomes" id="UP000887565">
    <property type="component" value="Unplaced"/>
</dbReference>
<name>A0A915K8X0_ROMCU</name>
<comment type="similarity">
    <text evidence="1">Belongs to the CSN9 family.</text>
</comment>
<evidence type="ECO:0000256" key="1">
    <source>
        <dbReference type="ARBA" id="ARBA00009162"/>
    </source>
</evidence>
<evidence type="ECO:0000313" key="4">
    <source>
        <dbReference type="Proteomes" id="UP000887565"/>
    </source>
</evidence>
<keyword evidence="2" id="KW-0736">Signalosome</keyword>
<protein>
    <submittedName>
        <fullName evidence="5">Uncharacterized protein</fullName>
    </submittedName>
</protein>
<dbReference type="AlphaFoldDB" id="A0A915K8X0"/>
<dbReference type="GO" id="GO:0008180">
    <property type="term" value="C:COP9 signalosome"/>
    <property type="evidence" value="ECO:0007669"/>
    <property type="project" value="UniProtKB-KW"/>
</dbReference>